<keyword evidence="5 6" id="KW-0472">Membrane</keyword>
<keyword evidence="4 6" id="KW-1133">Transmembrane helix</keyword>
<dbReference type="GO" id="GO:0016020">
    <property type="term" value="C:membrane"/>
    <property type="evidence" value="ECO:0007669"/>
    <property type="project" value="UniProtKB-SubCell"/>
</dbReference>
<proteinExistence type="predicted"/>
<dbReference type="STRING" id="1835702.A0A1F5LUS7"/>
<dbReference type="Pfam" id="PF13520">
    <property type="entry name" value="AA_permease_2"/>
    <property type="match status" value="1"/>
</dbReference>
<evidence type="ECO:0000256" key="4">
    <source>
        <dbReference type="ARBA" id="ARBA00022989"/>
    </source>
</evidence>
<comment type="caution">
    <text evidence="7">The sequence shown here is derived from an EMBL/GenBank/DDBJ whole genome shotgun (WGS) entry which is preliminary data.</text>
</comment>
<dbReference type="GO" id="GO:0022857">
    <property type="term" value="F:transmembrane transporter activity"/>
    <property type="evidence" value="ECO:0007669"/>
    <property type="project" value="InterPro"/>
</dbReference>
<evidence type="ECO:0000313" key="8">
    <source>
        <dbReference type="Proteomes" id="UP000177622"/>
    </source>
</evidence>
<dbReference type="AlphaFoldDB" id="A0A1F5LUS7"/>
<feature type="transmembrane region" description="Helical" evidence="6">
    <location>
        <begin position="418"/>
        <end position="435"/>
    </location>
</feature>
<feature type="transmembrane region" description="Helical" evidence="6">
    <location>
        <begin position="206"/>
        <end position="226"/>
    </location>
</feature>
<evidence type="ECO:0000256" key="2">
    <source>
        <dbReference type="ARBA" id="ARBA00022448"/>
    </source>
</evidence>
<feature type="transmembrane region" description="Helical" evidence="6">
    <location>
        <begin position="238"/>
        <end position="261"/>
    </location>
</feature>
<organism evidence="7 8">
    <name type="scientific">Penicillium arizonense</name>
    <dbReference type="NCBI Taxonomy" id="1835702"/>
    <lineage>
        <taxon>Eukaryota</taxon>
        <taxon>Fungi</taxon>
        <taxon>Dikarya</taxon>
        <taxon>Ascomycota</taxon>
        <taxon>Pezizomycotina</taxon>
        <taxon>Eurotiomycetes</taxon>
        <taxon>Eurotiomycetidae</taxon>
        <taxon>Eurotiales</taxon>
        <taxon>Aspergillaceae</taxon>
        <taxon>Penicillium</taxon>
    </lineage>
</organism>
<feature type="transmembrane region" description="Helical" evidence="6">
    <location>
        <begin position="49"/>
        <end position="71"/>
    </location>
</feature>
<comment type="subcellular location">
    <subcellularLocation>
        <location evidence="1">Membrane</location>
        <topology evidence="1">Multi-pass membrane protein</topology>
    </subcellularLocation>
</comment>
<accession>A0A1F5LUS7</accession>
<evidence type="ECO:0000256" key="1">
    <source>
        <dbReference type="ARBA" id="ARBA00004141"/>
    </source>
</evidence>
<sequence length="496" mass="53348">MADILEKVMSHKKAASVATGHDSKPQAGDTELLATLGYKQELRRHYSTVEIFAVAFSIMGLLPSIASTLSFSMPAGPVGWLAASFFIFIVSLAMADMASAMPTAGDGFANMLLSMISIARDGNWTATRPVIYGTYVATVAAHGFMAIFFGRAMPKIQSACIFLNIALVVATVIALPIGKAHNSPPVNSGSYVFGEIQNYTTWPTGWAFMLAWLSPIWTIGAFDSCVHMSEEATHAARAVPLGIISSTGLCGVLGFVSLAVIASSMSKDIEGILGSKFGQPMAQIYYDALGKNGALGFMALTMIVQFFMGLSIVLAASRQSWAFSRDGALPFSKYFRKVSQHNLMRYQPVRMVCGVVAASIIIGLLSLIDNAAANALFSLAVAGNDLAWLTPILCRLLWGNESFVPGEFYTGKYLSKPIGWVAVIYMIFAIVLSMIPTEGPSPSSSTMNYTVVINGSLWGLALLYYYVYAKKTYKGPRTTVSPEDEGMATHVDMETK</sequence>
<feature type="transmembrane region" description="Helical" evidence="6">
    <location>
        <begin position="77"/>
        <end position="95"/>
    </location>
</feature>
<keyword evidence="8" id="KW-1185">Reference proteome</keyword>
<dbReference type="RefSeq" id="XP_022492361.1">
    <property type="nucleotide sequence ID" value="XM_022627992.1"/>
</dbReference>
<feature type="transmembrane region" description="Helical" evidence="6">
    <location>
        <begin position="374"/>
        <end position="398"/>
    </location>
</feature>
<evidence type="ECO:0008006" key="9">
    <source>
        <dbReference type="Google" id="ProtNLM"/>
    </source>
</evidence>
<keyword evidence="2" id="KW-0813">Transport</keyword>
<evidence type="ECO:0000256" key="3">
    <source>
        <dbReference type="ARBA" id="ARBA00022692"/>
    </source>
</evidence>
<feature type="transmembrane region" description="Helical" evidence="6">
    <location>
        <begin position="447"/>
        <end position="467"/>
    </location>
</feature>
<protein>
    <recommendedName>
        <fullName evidence="9">Amino acid permease/ SLC12A domain-containing protein</fullName>
    </recommendedName>
</protein>
<feature type="transmembrane region" description="Helical" evidence="6">
    <location>
        <begin position="294"/>
        <end position="316"/>
    </location>
</feature>
<dbReference type="PANTHER" id="PTHR45649">
    <property type="entry name" value="AMINO-ACID PERMEASE BAT1"/>
    <property type="match status" value="1"/>
</dbReference>
<dbReference type="Proteomes" id="UP000177622">
    <property type="component" value="Unassembled WGS sequence"/>
</dbReference>
<dbReference type="Gene3D" id="1.20.1740.10">
    <property type="entry name" value="Amino acid/polyamine transporter I"/>
    <property type="match status" value="1"/>
</dbReference>
<gene>
    <name evidence="7" type="ORF">PENARI_c002G12479</name>
</gene>
<name>A0A1F5LUS7_PENAI</name>
<evidence type="ECO:0000256" key="6">
    <source>
        <dbReference type="SAM" id="Phobius"/>
    </source>
</evidence>
<reference evidence="7 8" key="1">
    <citation type="journal article" date="2016" name="Sci. Rep.">
        <title>Penicillium arizonense, a new, genome sequenced fungal species, reveals a high chemical diversity in secreted metabolites.</title>
        <authorList>
            <person name="Grijseels S."/>
            <person name="Nielsen J.C."/>
            <person name="Randelovic M."/>
            <person name="Nielsen J."/>
            <person name="Nielsen K.F."/>
            <person name="Workman M."/>
            <person name="Frisvad J.C."/>
        </authorList>
    </citation>
    <scope>NUCLEOTIDE SEQUENCE [LARGE SCALE GENOMIC DNA]</scope>
    <source>
        <strain evidence="7 8">CBS 141311</strain>
    </source>
</reference>
<dbReference type="EMBL" id="LXJU01000002">
    <property type="protein sequence ID" value="OGE56934.1"/>
    <property type="molecule type" value="Genomic_DNA"/>
</dbReference>
<feature type="transmembrane region" description="Helical" evidence="6">
    <location>
        <begin position="130"/>
        <end position="149"/>
    </location>
</feature>
<dbReference type="OrthoDB" id="3900342at2759"/>
<dbReference type="PIRSF" id="PIRSF006060">
    <property type="entry name" value="AA_transporter"/>
    <property type="match status" value="1"/>
</dbReference>
<dbReference type="InterPro" id="IPR002293">
    <property type="entry name" value="AA/rel_permease1"/>
</dbReference>
<feature type="transmembrane region" description="Helical" evidence="6">
    <location>
        <begin position="349"/>
        <end position="368"/>
    </location>
</feature>
<evidence type="ECO:0000313" key="7">
    <source>
        <dbReference type="EMBL" id="OGE56934.1"/>
    </source>
</evidence>
<dbReference type="GeneID" id="34572726"/>
<feature type="transmembrane region" description="Helical" evidence="6">
    <location>
        <begin position="161"/>
        <end position="178"/>
    </location>
</feature>
<dbReference type="PANTHER" id="PTHR45649:SF21">
    <property type="entry name" value="TRANSPORTER, PUTATIVE (EUROFUNG)-RELATED"/>
    <property type="match status" value="1"/>
</dbReference>
<evidence type="ECO:0000256" key="5">
    <source>
        <dbReference type="ARBA" id="ARBA00023136"/>
    </source>
</evidence>
<keyword evidence="3 6" id="KW-0812">Transmembrane</keyword>